<feature type="domain" description="Thiamine phosphate synthase/TenI" evidence="4">
    <location>
        <begin position="133"/>
        <end position="308"/>
    </location>
</feature>
<protein>
    <submittedName>
        <fullName evidence="5">Thiamine phosphate synthase</fullName>
    </submittedName>
</protein>
<dbReference type="Gene3D" id="3.20.20.70">
    <property type="entry name" value="Aldolase class I"/>
    <property type="match status" value="1"/>
</dbReference>
<dbReference type="InterPro" id="IPR022998">
    <property type="entry name" value="ThiamineP_synth_TenI"/>
</dbReference>
<evidence type="ECO:0000256" key="2">
    <source>
        <dbReference type="ARBA" id="ARBA00022977"/>
    </source>
</evidence>
<evidence type="ECO:0000256" key="3">
    <source>
        <dbReference type="SAM" id="MobiDB-lite"/>
    </source>
</evidence>
<feature type="compositionally biased region" description="Pro residues" evidence="3">
    <location>
        <begin position="346"/>
        <end position="358"/>
    </location>
</feature>
<feature type="region of interest" description="Disordered" evidence="3">
    <location>
        <begin position="329"/>
        <end position="358"/>
    </location>
</feature>
<evidence type="ECO:0000313" key="5">
    <source>
        <dbReference type="EMBL" id="QIM50848.1"/>
    </source>
</evidence>
<dbReference type="GO" id="GO:0004789">
    <property type="term" value="F:thiamine-phosphate diphosphorylase activity"/>
    <property type="evidence" value="ECO:0007669"/>
    <property type="project" value="TreeGrafter"/>
</dbReference>
<reference evidence="5 6" key="1">
    <citation type="submission" date="2020-03" db="EMBL/GenBank/DDBJ databases">
        <title>Hydrogenophaga sp. nov. isolated from cyanobacterial mat.</title>
        <authorList>
            <person name="Thorat V."/>
            <person name="Kirdat K."/>
            <person name="Tiwarekar B."/>
            <person name="Costa E.D."/>
            <person name="Yadav A."/>
        </authorList>
    </citation>
    <scope>NUCLEOTIDE SEQUENCE [LARGE SCALE GENOMIC DNA]</scope>
    <source>
        <strain evidence="5 6">BA0156</strain>
    </source>
</reference>
<dbReference type="CDD" id="cd00564">
    <property type="entry name" value="TMP_TenI"/>
    <property type="match status" value="1"/>
</dbReference>
<dbReference type="Pfam" id="PF02581">
    <property type="entry name" value="TMP-TENI"/>
    <property type="match status" value="1"/>
</dbReference>
<dbReference type="EMBL" id="CP049989">
    <property type="protein sequence ID" value="QIM50848.1"/>
    <property type="molecule type" value="Genomic_DNA"/>
</dbReference>
<dbReference type="GO" id="GO:0009228">
    <property type="term" value="P:thiamine biosynthetic process"/>
    <property type="evidence" value="ECO:0007669"/>
    <property type="project" value="UniProtKB-KW"/>
</dbReference>
<accession>A0A6G8ICQ5</accession>
<evidence type="ECO:0000256" key="1">
    <source>
        <dbReference type="ARBA" id="ARBA00004948"/>
    </source>
</evidence>
<organism evidence="5 6">
    <name type="scientific">Hydrogenophaga crocea</name>
    <dbReference type="NCBI Taxonomy" id="2716225"/>
    <lineage>
        <taxon>Bacteria</taxon>
        <taxon>Pseudomonadati</taxon>
        <taxon>Pseudomonadota</taxon>
        <taxon>Betaproteobacteria</taxon>
        <taxon>Burkholderiales</taxon>
        <taxon>Comamonadaceae</taxon>
        <taxon>Hydrogenophaga</taxon>
    </lineage>
</organism>
<name>A0A6G8ICQ5_9BURK</name>
<dbReference type="SUPFAM" id="SSF51391">
    <property type="entry name" value="Thiamin phosphate synthase"/>
    <property type="match status" value="1"/>
</dbReference>
<dbReference type="InterPro" id="IPR036206">
    <property type="entry name" value="ThiamineP_synth_sf"/>
</dbReference>
<dbReference type="Proteomes" id="UP000503162">
    <property type="component" value="Chromosome"/>
</dbReference>
<sequence length="358" mass="37663">MSESPVLRIGAREAAARLNLLAGHTPVPMLARVLRARGAAAVVITGDTHDWLDTPHAQGWLARPRSGPADHAARFEAALAQGWVAADAAVLARLPDHASAADLPVLSCGDRRIPWVPPRDARPDAGVYAIVDSAARVRACAEAGARLVQLRIKAERDHPALVPELREALRAAQAHGATLVVNDHWRSALAIGAPALHLGQEDWLSLDETERAAIAAAQALGLQLGLSSHSLWELCRARGAAPAMVACGPVWPTLTKAMPWVPQGLDNLAWWVRMAGLPVVAIGGILAPEQLAQAAATGAATACVVRGLGDDPHATLPVWQAAWREGRSRSRITPPAWPHPTLAPDRPAPPASPAPLPA</sequence>
<dbReference type="InterPro" id="IPR013785">
    <property type="entry name" value="Aldolase_TIM"/>
</dbReference>
<comment type="pathway">
    <text evidence="1">Cofactor biosynthesis; thiamine diphosphate biosynthesis.</text>
</comment>
<dbReference type="GO" id="GO:0005737">
    <property type="term" value="C:cytoplasm"/>
    <property type="evidence" value="ECO:0007669"/>
    <property type="project" value="TreeGrafter"/>
</dbReference>
<dbReference type="PANTHER" id="PTHR20857">
    <property type="entry name" value="THIAMINE-PHOSPHATE PYROPHOSPHORYLASE"/>
    <property type="match status" value="1"/>
</dbReference>
<keyword evidence="2" id="KW-0784">Thiamine biosynthesis</keyword>
<keyword evidence="6" id="KW-1185">Reference proteome</keyword>
<dbReference type="RefSeq" id="WP_166223380.1">
    <property type="nucleotide sequence ID" value="NZ_CP049989.1"/>
</dbReference>
<proteinExistence type="predicted"/>
<evidence type="ECO:0000313" key="6">
    <source>
        <dbReference type="Proteomes" id="UP000503162"/>
    </source>
</evidence>
<dbReference type="KEGG" id="hcz:G9Q37_01245"/>
<evidence type="ECO:0000259" key="4">
    <source>
        <dbReference type="Pfam" id="PF02581"/>
    </source>
</evidence>
<dbReference type="AlphaFoldDB" id="A0A6G8ICQ5"/>
<dbReference type="PANTHER" id="PTHR20857:SF15">
    <property type="entry name" value="THIAMINE-PHOSPHATE SYNTHASE"/>
    <property type="match status" value="1"/>
</dbReference>
<gene>
    <name evidence="5" type="ORF">G9Q37_01245</name>
</gene>